<feature type="domain" description="RNA polymerase sigma factor 70 region 4 type 2" evidence="5">
    <location>
        <begin position="138"/>
        <end position="189"/>
    </location>
</feature>
<comment type="similarity">
    <text evidence="1">Belongs to the sigma-70 factor family. ECF subfamily.</text>
</comment>
<dbReference type="SUPFAM" id="SSF88659">
    <property type="entry name" value="Sigma3 and sigma4 domains of RNA polymerase sigma factors"/>
    <property type="match status" value="1"/>
</dbReference>
<keyword evidence="7" id="KW-1185">Reference proteome</keyword>
<dbReference type="OrthoDB" id="9150024at2"/>
<dbReference type="InterPro" id="IPR039425">
    <property type="entry name" value="RNA_pol_sigma-70-like"/>
</dbReference>
<dbReference type="CDD" id="cd06171">
    <property type="entry name" value="Sigma70_r4"/>
    <property type="match status" value="1"/>
</dbReference>
<dbReference type="NCBIfam" id="TIGR02937">
    <property type="entry name" value="sigma70-ECF"/>
    <property type="match status" value="1"/>
</dbReference>
<dbReference type="PANTHER" id="PTHR43133">
    <property type="entry name" value="RNA POLYMERASE ECF-TYPE SIGMA FACTO"/>
    <property type="match status" value="1"/>
</dbReference>
<dbReference type="InterPro" id="IPR013325">
    <property type="entry name" value="RNA_pol_sigma_r2"/>
</dbReference>
<evidence type="ECO:0000256" key="1">
    <source>
        <dbReference type="ARBA" id="ARBA00010641"/>
    </source>
</evidence>
<organism evidence="6 7">
    <name type="scientific">Chitinophaga eiseniae</name>
    <dbReference type="NCBI Taxonomy" id="634771"/>
    <lineage>
        <taxon>Bacteria</taxon>
        <taxon>Pseudomonadati</taxon>
        <taxon>Bacteroidota</taxon>
        <taxon>Chitinophagia</taxon>
        <taxon>Chitinophagales</taxon>
        <taxon>Chitinophagaceae</taxon>
        <taxon>Chitinophaga</taxon>
    </lineage>
</organism>
<dbReference type="STRING" id="634771.SAMN04488128_1011663"/>
<evidence type="ECO:0000256" key="4">
    <source>
        <dbReference type="ARBA" id="ARBA00023163"/>
    </source>
</evidence>
<dbReference type="Gene3D" id="1.10.1740.10">
    <property type="match status" value="1"/>
</dbReference>
<dbReference type="SUPFAM" id="SSF88946">
    <property type="entry name" value="Sigma2 domain of RNA polymerase sigma factors"/>
    <property type="match status" value="1"/>
</dbReference>
<protein>
    <submittedName>
        <fullName evidence="6">RNA polymerase sigma-70 factor, ECF subfamily</fullName>
    </submittedName>
</protein>
<reference evidence="7" key="1">
    <citation type="submission" date="2017-02" db="EMBL/GenBank/DDBJ databases">
        <authorList>
            <person name="Varghese N."/>
            <person name="Submissions S."/>
        </authorList>
    </citation>
    <scope>NUCLEOTIDE SEQUENCE [LARGE SCALE GENOMIC DNA]</scope>
    <source>
        <strain evidence="7">DSM 22224</strain>
    </source>
</reference>
<evidence type="ECO:0000256" key="2">
    <source>
        <dbReference type="ARBA" id="ARBA00023015"/>
    </source>
</evidence>
<dbReference type="AlphaFoldDB" id="A0A1T4NMJ8"/>
<dbReference type="InterPro" id="IPR013324">
    <property type="entry name" value="RNA_pol_sigma_r3/r4-like"/>
</dbReference>
<dbReference type="GO" id="GO:0016987">
    <property type="term" value="F:sigma factor activity"/>
    <property type="evidence" value="ECO:0007669"/>
    <property type="project" value="UniProtKB-KW"/>
</dbReference>
<dbReference type="GO" id="GO:0003677">
    <property type="term" value="F:DNA binding"/>
    <property type="evidence" value="ECO:0007669"/>
    <property type="project" value="InterPro"/>
</dbReference>
<sequence>MLNAHRSTESSAGRYGEKDYAGFWYEMQQDNEQGLYKIYHDLYDNFYHYGISVVLDKGMVKEAINDIFVDIWRKRQQLDMPENIQAYLFICFKRKLYKLLTKSQKGTVLADSQLFPEPEEQPYETVLIRQENDSLVKQKLEKMLALLTSRQKEFIRMRFYEDLSIEEIAIKTAATPRTIYNTIHNALVRIREVYNDATFIALLLLLIDLENFS</sequence>
<dbReference type="PANTHER" id="PTHR43133:SF46">
    <property type="entry name" value="RNA POLYMERASE SIGMA-70 FACTOR ECF SUBFAMILY"/>
    <property type="match status" value="1"/>
</dbReference>
<keyword evidence="4" id="KW-0804">Transcription</keyword>
<dbReference type="InterPro" id="IPR036388">
    <property type="entry name" value="WH-like_DNA-bd_sf"/>
</dbReference>
<gene>
    <name evidence="6" type="ORF">SAMN04488128_1011663</name>
</gene>
<accession>A0A1T4NMJ8</accession>
<evidence type="ECO:0000313" key="6">
    <source>
        <dbReference type="EMBL" id="SJZ80489.1"/>
    </source>
</evidence>
<dbReference type="InterPro" id="IPR014284">
    <property type="entry name" value="RNA_pol_sigma-70_dom"/>
</dbReference>
<evidence type="ECO:0000313" key="7">
    <source>
        <dbReference type="Proteomes" id="UP000190367"/>
    </source>
</evidence>
<dbReference type="Proteomes" id="UP000190367">
    <property type="component" value="Unassembled WGS sequence"/>
</dbReference>
<keyword evidence="2" id="KW-0805">Transcription regulation</keyword>
<evidence type="ECO:0000256" key="3">
    <source>
        <dbReference type="ARBA" id="ARBA00023082"/>
    </source>
</evidence>
<dbReference type="RefSeq" id="WP_159455938.1">
    <property type="nucleotide sequence ID" value="NZ_FUWZ01000001.1"/>
</dbReference>
<dbReference type="Pfam" id="PF08281">
    <property type="entry name" value="Sigma70_r4_2"/>
    <property type="match status" value="1"/>
</dbReference>
<dbReference type="EMBL" id="FUWZ01000001">
    <property type="protein sequence ID" value="SJZ80489.1"/>
    <property type="molecule type" value="Genomic_DNA"/>
</dbReference>
<keyword evidence="3" id="KW-0731">Sigma factor</keyword>
<dbReference type="Gene3D" id="1.10.10.10">
    <property type="entry name" value="Winged helix-like DNA-binding domain superfamily/Winged helix DNA-binding domain"/>
    <property type="match status" value="1"/>
</dbReference>
<dbReference type="GO" id="GO:0006352">
    <property type="term" value="P:DNA-templated transcription initiation"/>
    <property type="evidence" value="ECO:0007669"/>
    <property type="project" value="InterPro"/>
</dbReference>
<evidence type="ECO:0000259" key="5">
    <source>
        <dbReference type="Pfam" id="PF08281"/>
    </source>
</evidence>
<proteinExistence type="inferred from homology"/>
<name>A0A1T4NMJ8_9BACT</name>
<dbReference type="InterPro" id="IPR013249">
    <property type="entry name" value="RNA_pol_sigma70_r4_t2"/>
</dbReference>